<dbReference type="GO" id="GO:0046872">
    <property type="term" value="F:metal ion binding"/>
    <property type="evidence" value="ECO:0007669"/>
    <property type="project" value="UniProtKB-KW"/>
</dbReference>
<evidence type="ECO:0000256" key="11">
    <source>
        <dbReference type="ARBA" id="ARBA00022723"/>
    </source>
</evidence>
<keyword evidence="16 18" id="KW-0456">Lyase</keyword>
<evidence type="ECO:0000313" key="21">
    <source>
        <dbReference type="EMBL" id="RSD26502.1"/>
    </source>
</evidence>
<evidence type="ECO:0000256" key="7">
    <source>
        <dbReference type="ARBA" id="ARBA00013031"/>
    </source>
</evidence>
<feature type="binding site" evidence="18">
    <location>
        <begin position="106"/>
        <end position="110"/>
    </location>
    <ligand>
        <name>NAD(+)</name>
        <dbReference type="ChEBI" id="CHEBI:57540"/>
    </ligand>
</feature>
<dbReference type="InterPro" id="IPR050071">
    <property type="entry name" value="Dehydroquinate_synthase"/>
</dbReference>
<evidence type="ECO:0000256" key="6">
    <source>
        <dbReference type="ARBA" id="ARBA00005412"/>
    </source>
</evidence>
<keyword evidence="11 18" id="KW-0479">Metal-binding</keyword>
<evidence type="ECO:0000259" key="19">
    <source>
        <dbReference type="Pfam" id="PF01761"/>
    </source>
</evidence>
<accession>A0A3R9F0N8</accession>
<dbReference type="NCBIfam" id="TIGR01357">
    <property type="entry name" value="aroB"/>
    <property type="match status" value="1"/>
</dbReference>
<dbReference type="UniPathway" id="UPA00053">
    <property type="reaction ID" value="UER00085"/>
</dbReference>
<proteinExistence type="inferred from homology"/>
<evidence type="ECO:0000259" key="20">
    <source>
        <dbReference type="Pfam" id="PF24621"/>
    </source>
</evidence>
<evidence type="ECO:0000256" key="15">
    <source>
        <dbReference type="ARBA" id="ARBA00023141"/>
    </source>
</evidence>
<dbReference type="GO" id="GO:0008652">
    <property type="term" value="P:amino acid biosynthetic process"/>
    <property type="evidence" value="ECO:0007669"/>
    <property type="project" value="UniProtKB-KW"/>
</dbReference>
<sequence length="363" mass="40166">MQEISIHTDSKTYPVHIGKGIIKNLAEILEKNAVEYTTALVISDETVAKHHLSYFREQSGMSNDLIVKVVPSGEKAKTFDVYYDCLSFALENKLDRKSLIISFGGGAVGDLAGFVAATYMRGIRFIQVPTTILAHDSAVGGKVAINHPLGKNMIGAFHQPEAVVYDMDFLSSLPEKEVRSGFAEVVKHSLISDVKFYDWLRNEIRSLRQIEDHLLVECLTKGIQVKGKVVSEDEKEMGVRAYLNFGHTLAHAIEAEAGYGKITHGEAVAIGMLFALRLSSELKGLAFDIEMFKSWLGSLGFPNSIPEGLSAERLLTRMKQDKKSVGGTVRFVLLSEVGSPVLEEVEEDILMKNLKKFEEEGRT</sequence>
<comment type="cofactor">
    <cofactor evidence="18">
        <name>Co(2+)</name>
        <dbReference type="ChEBI" id="CHEBI:48828"/>
    </cofactor>
    <cofactor evidence="18">
        <name>Zn(2+)</name>
        <dbReference type="ChEBI" id="CHEBI:29105"/>
    </cofactor>
    <text evidence="18">Binds 1 divalent metal cation per subunit. Can use either Co(2+) or Zn(2+).</text>
</comment>
<dbReference type="Pfam" id="PF01761">
    <property type="entry name" value="DHQ_synthase"/>
    <property type="match status" value="1"/>
</dbReference>
<comment type="cofactor">
    <cofactor evidence="3">
        <name>Zn(2+)</name>
        <dbReference type="ChEBI" id="CHEBI:29105"/>
    </cofactor>
</comment>
<dbReference type="InterPro" id="IPR030960">
    <property type="entry name" value="DHQS/DOIS_N"/>
</dbReference>
<protein>
    <recommendedName>
        <fullName evidence="8 18">3-dehydroquinate synthase</fullName>
        <shortName evidence="18">DHQS</shortName>
        <ecNumber evidence="7 18">4.2.3.4</ecNumber>
    </recommendedName>
</protein>
<comment type="subcellular location">
    <subcellularLocation>
        <location evidence="4 18">Cytoplasm</location>
    </subcellularLocation>
</comment>
<evidence type="ECO:0000256" key="1">
    <source>
        <dbReference type="ARBA" id="ARBA00001393"/>
    </source>
</evidence>
<feature type="binding site" evidence="18">
    <location>
        <begin position="130"/>
        <end position="131"/>
    </location>
    <ligand>
        <name>NAD(+)</name>
        <dbReference type="ChEBI" id="CHEBI:57540"/>
    </ligand>
</feature>
<dbReference type="InterPro" id="IPR030963">
    <property type="entry name" value="DHQ_synth_fam"/>
</dbReference>
<evidence type="ECO:0000256" key="13">
    <source>
        <dbReference type="ARBA" id="ARBA00022833"/>
    </source>
</evidence>
<comment type="similarity">
    <text evidence="6 18">Belongs to the sugar phosphate cyclases superfamily. Dehydroquinate synthase family.</text>
</comment>
<feature type="binding site" evidence="18">
    <location>
        <position position="142"/>
    </location>
    <ligand>
        <name>NAD(+)</name>
        <dbReference type="ChEBI" id="CHEBI:57540"/>
    </ligand>
</feature>
<evidence type="ECO:0000256" key="18">
    <source>
        <dbReference type="HAMAP-Rule" id="MF_00110"/>
    </source>
</evidence>
<dbReference type="FunFam" id="3.40.50.1970:FF:000007">
    <property type="entry name" value="Pentafunctional AROM polypeptide"/>
    <property type="match status" value="1"/>
</dbReference>
<feature type="domain" description="3-dehydroquinate synthase C-terminal" evidence="20">
    <location>
        <begin position="181"/>
        <end position="324"/>
    </location>
</feature>
<comment type="cofactor">
    <cofactor evidence="2 18">
        <name>NAD(+)</name>
        <dbReference type="ChEBI" id="CHEBI:57540"/>
    </cofactor>
</comment>
<dbReference type="GO" id="GO:0005737">
    <property type="term" value="C:cytoplasm"/>
    <property type="evidence" value="ECO:0007669"/>
    <property type="project" value="UniProtKB-SubCell"/>
</dbReference>
<evidence type="ECO:0000256" key="17">
    <source>
        <dbReference type="ARBA" id="ARBA00023285"/>
    </source>
</evidence>
<dbReference type="Gene3D" id="1.20.1090.10">
    <property type="entry name" value="Dehydroquinate synthase-like - alpha domain"/>
    <property type="match status" value="1"/>
</dbReference>
<dbReference type="EC" id="4.2.3.4" evidence="7 18"/>
<feature type="domain" description="3-dehydroquinate synthase N-terminal" evidence="19">
    <location>
        <begin position="69"/>
        <end position="179"/>
    </location>
</feature>
<dbReference type="AlphaFoldDB" id="A0A3R9F0N8"/>
<dbReference type="HAMAP" id="MF_00110">
    <property type="entry name" value="DHQ_synthase"/>
    <property type="match status" value="1"/>
</dbReference>
<dbReference type="PANTHER" id="PTHR43622">
    <property type="entry name" value="3-DEHYDROQUINATE SYNTHASE"/>
    <property type="match status" value="1"/>
</dbReference>
<evidence type="ECO:0000256" key="4">
    <source>
        <dbReference type="ARBA" id="ARBA00004496"/>
    </source>
</evidence>
<evidence type="ECO:0000256" key="9">
    <source>
        <dbReference type="ARBA" id="ARBA00022490"/>
    </source>
</evidence>
<evidence type="ECO:0000256" key="14">
    <source>
        <dbReference type="ARBA" id="ARBA00023027"/>
    </source>
</evidence>
<comment type="caution">
    <text evidence="18">Lacks conserved residue(s) required for the propagation of feature annotation.</text>
</comment>
<evidence type="ECO:0000256" key="12">
    <source>
        <dbReference type="ARBA" id="ARBA00022741"/>
    </source>
</evidence>
<keyword evidence="15 18" id="KW-0057">Aromatic amino acid biosynthesis</keyword>
<comment type="caution">
    <text evidence="21">The sequence shown here is derived from an EMBL/GenBank/DDBJ whole genome shotgun (WGS) entry which is preliminary data.</text>
</comment>
<organism evidence="21 22">
    <name type="scientific">Mesobacillus subterraneus</name>
    <dbReference type="NCBI Taxonomy" id="285983"/>
    <lineage>
        <taxon>Bacteria</taxon>
        <taxon>Bacillati</taxon>
        <taxon>Bacillota</taxon>
        <taxon>Bacilli</taxon>
        <taxon>Bacillales</taxon>
        <taxon>Bacillaceae</taxon>
        <taxon>Mesobacillus</taxon>
    </lineage>
</organism>
<evidence type="ECO:0000256" key="5">
    <source>
        <dbReference type="ARBA" id="ARBA00004661"/>
    </source>
</evidence>
<evidence type="ECO:0000256" key="10">
    <source>
        <dbReference type="ARBA" id="ARBA00022605"/>
    </source>
</evidence>
<keyword evidence="10 18" id="KW-0028">Amino-acid biosynthesis</keyword>
<name>A0A3R9F0N8_9BACI</name>
<dbReference type="SUPFAM" id="SSF56796">
    <property type="entry name" value="Dehydroquinate synthase-like"/>
    <property type="match status" value="1"/>
</dbReference>
<dbReference type="Gene3D" id="3.40.50.1970">
    <property type="match status" value="1"/>
</dbReference>
<feature type="binding site" evidence="18">
    <location>
        <position position="184"/>
    </location>
    <ligand>
        <name>Zn(2+)</name>
        <dbReference type="ChEBI" id="CHEBI:29105"/>
    </ligand>
</feature>
<evidence type="ECO:0000256" key="2">
    <source>
        <dbReference type="ARBA" id="ARBA00001911"/>
    </source>
</evidence>
<keyword evidence="14 18" id="KW-0520">NAD</keyword>
<reference evidence="22" key="1">
    <citation type="submission" date="2018-12" db="EMBL/GenBank/DDBJ databases">
        <title>Bacillus chawlae sp. nov., Bacillus glennii sp. nov., and Bacillus saganii sp. nov. Isolated from the Vehicle Assembly Building at Kennedy Space Center where the Viking Spacecraft were Assembled.</title>
        <authorList>
            <person name="Seuylemezian A."/>
            <person name="Vaishampayan P."/>
        </authorList>
    </citation>
    <scope>NUCLEOTIDE SEQUENCE [LARGE SCALE GENOMIC DNA]</scope>
    <source>
        <strain evidence="22">DSM 13966</strain>
    </source>
</reference>
<keyword evidence="9 18" id="KW-0963">Cytoplasm</keyword>
<dbReference type="GO" id="GO:0009423">
    <property type="term" value="P:chorismate biosynthetic process"/>
    <property type="evidence" value="ECO:0007669"/>
    <property type="project" value="UniProtKB-UniRule"/>
</dbReference>
<dbReference type="OrthoDB" id="9806583at2"/>
<dbReference type="GO" id="GO:0009073">
    <property type="term" value="P:aromatic amino acid family biosynthetic process"/>
    <property type="evidence" value="ECO:0007669"/>
    <property type="project" value="UniProtKB-KW"/>
</dbReference>
<dbReference type="CDD" id="cd08195">
    <property type="entry name" value="DHQS"/>
    <property type="match status" value="1"/>
</dbReference>
<comment type="function">
    <text evidence="18">Catalyzes the conversion of 3-deoxy-D-arabino-heptulosonate 7-phosphate (DAHP) to dehydroquinate (DHQ).</text>
</comment>
<evidence type="ECO:0000256" key="16">
    <source>
        <dbReference type="ARBA" id="ARBA00023239"/>
    </source>
</evidence>
<evidence type="ECO:0000313" key="22">
    <source>
        <dbReference type="Proteomes" id="UP000279911"/>
    </source>
</evidence>
<keyword evidence="12 18" id="KW-0547">Nucleotide-binding</keyword>
<dbReference type="PIRSF" id="PIRSF001455">
    <property type="entry name" value="DHQ_synth"/>
    <property type="match status" value="1"/>
</dbReference>
<evidence type="ECO:0000256" key="8">
    <source>
        <dbReference type="ARBA" id="ARBA00017684"/>
    </source>
</evidence>
<dbReference type="Proteomes" id="UP000279911">
    <property type="component" value="Unassembled WGS sequence"/>
</dbReference>
<keyword evidence="13 18" id="KW-0862">Zinc</keyword>
<dbReference type="EMBL" id="RSFW01000015">
    <property type="protein sequence ID" value="RSD26502.1"/>
    <property type="molecule type" value="Genomic_DNA"/>
</dbReference>
<comment type="pathway">
    <text evidence="5 18">Metabolic intermediate biosynthesis; chorismate biosynthesis; chorismate from D-erythrose 4-phosphate and phosphoenolpyruvate: step 2/7.</text>
</comment>
<dbReference type="RefSeq" id="WP_125480635.1">
    <property type="nucleotide sequence ID" value="NZ_RSFW01000015.1"/>
</dbReference>
<dbReference type="InterPro" id="IPR016037">
    <property type="entry name" value="DHQ_synth_AroB"/>
</dbReference>
<gene>
    <name evidence="18" type="primary">aroB</name>
    <name evidence="21" type="ORF">EJA10_13945</name>
</gene>
<dbReference type="Pfam" id="PF24621">
    <property type="entry name" value="DHQS_C"/>
    <property type="match status" value="1"/>
</dbReference>
<feature type="binding site" evidence="18">
    <location>
        <position position="247"/>
    </location>
    <ligand>
        <name>Zn(2+)</name>
        <dbReference type="ChEBI" id="CHEBI:29105"/>
    </ligand>
</feature>
<comment type="catalytic activity">
    <reaction evidence="1 18">
        <text>7-phospho-2-dehydro-3-deoxy-D-arabino-heptonate = 3-dehydroquinate + phosphate</text>
        <dbReference type="Rhea" id="RHEA:21968"/>
        <dbReference type="ChEBI" id="CHEBI:32364"/>
        <dbReference type="ChEBI" id="CHEBI:43474"/>
        <dbReference type="ChEBI" id="CHEBI:58394"/>
        <dbReference type="EC" id="4.2.3.4"/>
    </reaction>
</comment>
<dbReference type="InterPro" id="IPR056179">
    <property type="entry name" value="DHQS_C"/>
</dbReference>
<dbReference type="GO" id="GO:0000166">
    <property type="term" value="F:nucleotide binding"/>
    <property type="evidence" value="ECO:0007669"/>
    <property type="project" value="UniProtKB-KW"/>
</dbReference>
<feature type="binding site" evidence="18">
    <location>
        <position position="151"/>
    </location>
    <ligand>
        <name>NAD(+)</name>
        <dbReference type="ChEBI" id="CHEBI:57540"/>
    </ligand>
</feature>
<dbReference type="PANTHER" id="PTHR43622:SF7">
    <property type="entry name" value="3-DEHYDROQUINATE SYNTHASE, CHLOROPLASTIC"/>
    <property type="match status" value="1"/>
</dbReference>
<evidence type="ECO:0000256" key="3">
    <source>
        <dbReference type="ARBA" id="ARBA00001947"/>
    </source>
</evidence>
<feature type="binding site" evidence="18">
    <location>
        <position position="264"/>
    </location>
    <ligand>
        <name>Zn(2+)</name>
        <dbReference type="ChEBI" id="CHEBI:29105"/>
    </ligand>
</feature>
<feature type="binding site" evidence="18">
    <location>
        <begin position="72"/>
        <end position="77"/>
    </location>
    <ligand>
        <name>NAD(+)</name>
        <dbReference type="ChEBI" id="CHEBI:57540"/>
    </ligand>
</feature>
<keyword evidence="17 18" id="KW-0170">Cobalt</keyword>
<dbReference type="GO" id="GO:0003856">
    <property type="term" value="F:3-dehydroquinate synthase activity"/>
    <property type="evidence" value="ECO:0007669"/>
    <property type="project" value="UniProtKB-UniRule"/>
</dbReference>